<name>A0A0E9TUX3_ANGAN</name>
<proteinExistence type="predicted"/>
<protein>
    <submittedName>
        <fullName evidence="1">Uncharacterized protein</fullName>
    </submittedName>
</protein>
<sequence>MYSYSENVHDQSCLLTVLLCSEHRI</sequence>
<evidence type="ECO:0000313" key="1">
    <source>
        <dbReference type="EMBL" id="JAH57242.1"/>
    </source>
</evidence>
<reference evidence="1" key="2">
    <citation type="journal article" date="2015" name="Fish Shellfish Immunol.">
        <title>Early steps in the European eel (Anguilla anguilla)-Vibrio vulnificus interaction in the gills: Role of the RtxA13 toxin.</title>
        <authorList>
            <person name="Callol A."/>
            <person name="Pajuelo D."/>
            <person name="Ebbesson L."/>
            <person name="Teles M."/>
            <person name="MacKenzie S."/>
            <person name="Amaro C."/>
        </authorList>
    </citation>
    <scope>NUCLEOTIDE SEQUENCE</scope>
</reference>
<accession>A0A0E9TUX3</accession>
<dbReference type="EMBL" id="GBXM01051335">
    <property type="protein sequence ID" value="JAH57242.1"/>
    <property type="molecule type" value="Transcribed_RNA"/>
</dbReference>
<dbReference type="AlphaFoldDB" id="A0A0E9TUX3"/>
<reference evidence="1" key="1">
    <citation type="submission" date="2014-11" db="EMBL/GenBank/DDBJ databases">
        <authorList>
            <person name="Amaro Gonzalez C."/>
        </authorList>
    </citation>
    <scope>NUCLEOTIDE SEQUENCE</scope>
</reference>
<organism evidence="1">
    <name type="scientific">Anguilla anguilla</name>
    <name type="common">European freshwater eel</name>
    <name type="synonym">Muraena anguilla</name>
    <dbReference type="NCBI Taxonomy" id="7936"/>
    <lineage>
        <taxon>Eukaryota</taxon>
        <taxon>Metazoa</taxon>
        <taxon>Chordata</taxon>
        <taxon>Craniata</taxon>
        <taxon>Vertebrata</taxon>
        <taxon>Euteleostomi</taxon>
        <taxon>Actinopterygii</taxon>
        <taxon>Neopterygii</taxon>
        <taxon>Teleostei</taxon>
        <taxon>Anguilliformes</taxon>
        <taxon>Anguillidae</taxon>
        <taxon>Anguilla</taxon>
    </lineage>
</organism>